<feature type="compositionally biased region" description="Acidic residues" evidence="1">
    <location>
        <begin position="1"/>
        <end position="15"/>
    </location>
</feature>
<name>J3L6R2_ORYBR</name>
<organism evidence="2">
    <name type="scientific">Oryza brachyantha</name>
    <name type="common">malo sina</name>
    <dbReference type="NCBI Taxonomy" id="4533"/>
    <lineage>
        <taxon>Eukaryota</taxon>
        <taxon>Viridiplantae</taxon>
        <taxon>Streptophyta</taxon>
        <taxon>Embryophyta</taxon>
        <taxon>Tracheophyta</taxon>
        <taxon>Spermatophyta</taxon>
        <taxon>Magnoliopsida</taxon>
        <taxon>Liliopsida</taxon>
        <taxon>Poales</taxon>
        <taxon>Poaceae</taxon>
        <taxon>BOP clade</taxon>
        <taxon>Oryzoideae</taxon>
        <taxon>Oryzeae</taxon>
        <taxon>Oryzinae</taxon>
        <taxon>Oryza</taxon>
    </lineage>
</organism>
<dbReference type="HOGENOM" id="CLU_3053555_0_0_1"/>
<feature type="region of interest" description="Disordered" evidence="1">
    <location>
        <begin position="1"/>
        <end position="32"/>
    </location>
</feature>
<feature type="compositionally biased region" description="Polar residues" evidence="1">
    <location>
        <begin position="23"/>
        <end position="32"/>
    </location>
</feature>
<accession>J3L6R2</accession>
<protein>
    <submittedName>
        <fullName evidence="2">Uncharacterized protein</fullName>
    </submittedName>
</protein>
<dbReference type="EnsemblPlants" id="OB01G49180.1">
    <property type="protein sequence ID" value="OB01G49180.1"/>
    <property type="gene ID" value="OB01G49180"/>
</dbReference>
<evidence type="ECO:0000313" key="3">
    <source>
        <dbReference type="Proteomes" id="UP000006038"/>
    </source>
</evidence>
<sequence>MTEDLFEGEQGEDAGDPSVAYGDSTTGSSPKTSSVDKLYIVVIRYRLNNYFYLL</sequence>
<evidence type="ECO:0000256" key="1">
    <source>
        <dbReference type="SAM" id="MobiDB-lite"/>
    </source>
</evidence>
<dbReference type="AlphaFoldDB" id="J3L6R2"/>
<evidence type="ECO:0000313" key="2">
    <source>
        <dbReference type="EnsemblPlants" id="OB01G49180.1"/>
    </source>
</evidence>
<keyword evidence="3" id="KW-1185">Reference proteome</keyword>
<dbReference type="Gramene" id="OB01G49180.1">
    <property type="protein sequence ID" value="OB01G49180.1"/>
    <property type="gene ID" value="OB01G49180"/>
</dbReference>
<reference evidence="2" key="1">
    <citation type="journal article" date="2013" name="Nat. Commun.">
        <title>Whole-genome sequencing of Oryza brachyantha reveals mechanisms underlying Oryza genome evolution.</title>
        <authorList>
            <person name="Chen J."/>
            <person name="Huang Q."/>
            <person name="Gao D."/>
            <person name="Wang J."/>
            <person name="Lang Y."/>
            <person name="Liu T."/>
            <person name="Li B."/>
            <person name="Bai Z."/>
            <person name="Luis Goicoechea J."/>
            <person name="Liang C."/>
            <person name="Chen C."/>
            <person name="Zhang W."/>
            <person name="Sun S."/>
            <person name="Liao Y."/>
            <person name="Zhang X."/>
            <person name="Yang L."/>
            <person name="Song C."/>
            <person name="Wang M."/>
            <person name="Shi J."/>
            <person name="Liu G."/>
            <person name="Liu J."/>
            <person name="Zhou H."/>
            <person name="Zhou W."/>
            <person name="Yu Q."/>
            <person name="An N."/>
            <person name="Chen Y."/>
            <person name="Cai Q."/>
            <person name="Wang B."/>
            <person name="Liu B."/>
            <person name="Min J."/>
            <person name="Huang Y."/>
            <person name="Wu H."/>
            <person name="Li Z."/>
            <person name="Zhang Y."/>
            <person name="Yin Y."/>
            <person name="Song W."/>
            <person name="Jiang J."/>
            <person name="Jackson S.A."/>
            <person name="Wing R.A."/>
            <person name="Wang J."/>
            <person name="Chen M."/>
        </authorList>
    </citation>
    <scope>NUCLEOTIDE SEQUENCE [LARGE SCALE GENOMIC DNA]</scope>
    <source>
        <strain evidence="2">cv. IRGC 101232</strain>
    </source>
</reference>
<reference evidence="2" key="2">
    <citation type="submission" date="2013-04" db="UniProtKB">
        <authorList>
            <consortium name="EnsemblPlants"/>
        </authorList>
    </citation>
    <scope>IDENTIFICATION</scope>
</reference>
<proteinExistence type="predicted"/>
<dbReference type="STRING" id="4533.J3L6R2"/>
<dbReference type="Proteomes" id="UP000006038">
    <property type="component" value="Chromosome 1"/>
</dbReference>